<feature type="region of interest" description="Disordered" evidence="7">
    <location>
        <begin position="252"/>
        <end position="359"/>
    </location>
</feature>
<feature type="transmembrane region" description="Helical" evidence="8">
    <location>
        <begin position="19"/>
        <end position="39"/>
    </location>
</feature>
<feature type="transmembrane region" description="Helical" evidence="8">
    <location>
        <begin position="161"/>
        <end position="179"/>
    </location>
</feature>
<dbReference type="SUPFAM" id="SSF90123">
    <property type="entry name" value="ABC transporter transmembrane region"/>
    <property type="match status" value="1"/>
</dbReference>
<keyword evidence="4 11" id="KW-0067">ATP-binding</keyword>
<sequence>MAPSTARSWPEAIVYGIEIWYGVLLLVVFVISIALNSILDSRRAAQLVRPAATGPGGRPLPATRRRSQDSGTLTFTPDPEISTAAKRVYGYGYALFILSFVANFASVISHTVYETKNPEIKFGWWCGEETSVYYISGLFMHLYALIYLIEGDLIPNRPVIIFWTTTLAFEVAIFTVNIIRLTGRHQVLRSIVLDVWTVAYGPDKWDYLDISIGAFRLIVLVFLLGVYISITYSRNAVREKVEDDDLAASYTAETDRADESTPLLSNGGANQVSYSTTRSRATNGNAHGSGADDENGNANGSIAAHINGPTKRAANGSTNGTAKDAANGSVNGIFRTPADGTSLPNDSISNGQTRPNEAEETAFYRPQKLPHKTWWEYLTSYSLFFPYLWPRDSPKLKLVVVVCFLILVVQRIVNFLVPNQIGHITDAFEAGTGLPWVEILIFIFYKVLQGQSGVLGSARALLWIPVSQYSYLALTTAAFEHVHSLSLDFHLGKRTGEVLSALNKGAAINSFLEQVTFQVFPMLIDLLVAVIYFLLRFSAMYATIAAVITVFYLHMTVKMASTRADLRRDMVNADREEEAVKNDSIMSYETVKYFNAEAFEFNRYRNAIKSFQAAEAKVTWGMNNMNICQALVFMCGILIMLMVAAVEVTQGMRSIGDFVVMITYLGQLQGPLQFFGSFYRTVQQAMISGERLLELFKIQPTVVDLPDVKPLTECRGHIRWTNVQFSYLQERTALHDLSLDCIPGTTTAFVGESGGGKSTIFRLMFRYYNCDDGTIEIDGHDVKDLTIDSVRRHIGVVPQDTILFNETIMYNLKYANPGVSDEEVYEACRAASIHDRILSFVNGYDTKVGDRGTRLSGGEKQRVAIARTILKNPKIIMLDEATSALDSETEQQIQAKLIRGGSLGQDRTLLIIAHRLSTITHADQIIVLHAGAIIERGTHNELLAMKGRYASMWESQSQAEQAAVAARNATAHAKKLLRKAHISNNTSQTRGSEENSDGYNSLTSSTILGAAGMATPRQGSVENADESSDDDRQQQPSKPK</sequence>
<dbReference type="PROSITE" id="PS50929">
    <property type="entry name" value="ABC_TM1F"/>
    <property type="match status" value="1"/>
</dbReference>
<dbReference type="InterPro" id="IPR011527">
    <property type="entry name" value="ABC1_TM_dom"/>
</dbReference>
<keyword evidence="6 8" id="KW-0472">Membrane</keyword>
<evidence type="ECO:0000256" key="8">
    <source>
        <dbReference type="SAM" id="Phobius"/>
    </source>
</evidence>
<dbReference type="Proteomes" id="UP001583186">
    <property type="component" value="Unassembled WGS sequence"/>
</dbReference>
<dbReference type="GO" id="GO:0005524">
    <property type="term" value="F:ATP binding"/>
    <property type="evidence" value="ECO:0007669"/>
    <property type="project" value="UniProtKB-KW"/>
</dbReference>
<organism evidence="11 12">
    <name type="scientific">Sporothrix stenoceras</name>
    <dbReference type="NCBI Taxonomy" id="5173"/>
    <lineage>
        <taxon>Eukaryota</taxon>
        <taxon>Fungi</taxon>
        <taxon>Dikarya</taxon>
        <taxon>Ascomycota</taxon>
        <taxon>Pezizomycotina</taxon>
        <taxon>Sordariomycetes</taxon>
        <taxon>Sordariomycetidae</taxon>
        <taxon>Ophiostomatales</taxon>
        <taxon>Ophiostomataceae</taxon>
        <taxon>Sporothrix</taxon>
    </lineage>
</organism>
<dbReference type="EMBL" id="JAWCUI010000012">
    <property type="protein sequence ID" value="KAL1899459.1"/>
    <property type="molecule type" value="Genomic_DNA"/>
</dbReference>
<feature type="domain" description="ABC transmembrane type-1" evidence="10">
    <location>
        <begin position="401"/>
        <end position="684"/>
    </location>
</feature>
<reference evidence="11 12" key="1">
    <citation type="journal article" date="2024" name="IMA Fungus">
        <title>IMA Genome - F19 : A genome assembly and annotation guide to empower mycologists, including annotated draft genome sequences of Ceratocystis pirilliformis, Diaporthe australafricana, Fusarium ophioides, Paecilomyces lecythidis, and Sporothrix stenoceras.</title>
        <authorList>
            <person name="Aylward J."/>
            <person name="Wilson A.M."/>
            <person name="Visagie C.M."/>
            <person name="Spraker J."/>
            <person name="Barnes I."/>
            <person name="Buitendag C."/>
            <person name="Ceriani C."/>
            <person name="Del Mar Angel L."/>
            <person name="du Plessis D."/>
            <person name="Fuchs T."/>
            <person name="Gasser K."/>
            <person name="Kramer D."/>
            <person name="Li W."/>
            <person name="Munsamy K."/>
            <person name="Piso A."/>
            <person name="Price J.L."/>
            <person name="Sonnekus B."/>
            <person name="Thomas C."/>
            <person name="van der Nest A."/>
            <person name="van Dijk A."/>
            <person name="van Heerden A."/>
            <person name="van Vuuren N."/>
            <person name="Yilmaz N."/>
            <person name="Duong T.A."/>
            <person name="van der Merwe N.A."/>
            <person name="Wingfield M.J."/>
            <person name="Wingfield B.D."/>
        </authorList>
    </citation>
    <scope>NUCLEOTIDE SEQUENCE [LARGE SCALE GENOMIC DNA]</scope>
    <source>
        <strain evidence="11 12">CMW 5346</strain>
    </source>
</reference>
<dbReference type="Pfam" id="PF00664">
    <property type="entry name" value="ABC_membrane"/>
    <property type="match status" value="1"/>
</dbReference>
<evidence type="ECO:0000256" key="7">
    <source>
        <dbReference type="SAM" id="MobiDB-lite"/>
    </source>
</evidence>
<evidence type="ECO:0000259" key="9">
    <source>
        <dbReference type="PROSITE" id="PS50893"/>
    </source>
</evidence>
<feature type="transmembrane region" description="Helical" evidence="8">
    <location>
        <begin position="210"/>
        <end position="230"/>
    </location>
</feature>
<dbReference type="Pfam" id="PF00005">
    <property type="entry name" value="ABC_tran"/>
    <property type="match status" value="1"/>
</dbReference>
<feature type="region of interest" description="Disordered" evidence="7">
    <location>
        <begin position="50"/>
        <end position="72"/>
    </location>
</feature>
<keyword evidence="5 8" id="KW-1133">Transmembrane helix</keyword>
<keyword evidence="12" id="KW-1185">Reference proteome</keyword>
<feature type="transmembrane region" description="Helical" evidence="8">
    <location>
        <begin position="627"/>
        <end position="646"/>
    </location>
</feature>
<keyword evidence="3" id="KW-0547">Nucleotide-binding</keyword>
<dbReference type="CDD" id="cd18583">
    <property type="entry name" value="ABC_6TM_HMT1"/>
    <property type="match status" value="1"/>
</dbReference>
<evidence type="ECO:0000256" key="5">
    <source>
        <dbReference type="ARBA" id="ARBA00022989"/>
    </source>
</evidence>
<dbReference type="SMART" id="SM00382">
    <property type="entry name" value="AAA"/>
    <property type="match status" value="1"/>
</dbReference>
<feature type="region of interest" description="Disordered" evidence="7">
    <location>
        <begin position="981"/>
        <end position="1040"/>
    </location>
</feature>
<keyword evidence="2 8" id="KW-0812">Transmembrane</keyword>
<evidence type="ECO:0000259" key="10">
    <source>
        <dbReference type="PROSITE" id="PS50929"/>
    </source>
</evidence>
<feature type="transmembrane region" description="Helical" evidence="8">
    <location>
        <begin position="132"/>
        <end position="149"/>
    </location>
</feature>
<dbReference type="PROSITE" id="PS50893">
    <property type="entry name" value="ABC_TRANSPORTER_2"/>
    <property type="match status" value="1"/>
</dbReference>
<dbReference type="InterPro" id="IPR003439">
    <property type="entry name" value="ABC_transporter-like_ATP-bd"/>
</dbReference>
<evidence type="ECO:0000313" key="12">
    <source>
        <dbReference type="Proteomes" id="UP001583186"/>
    </source>
</evidence>
<proteinExistence type="predicted"/>
<feature type="compositionally biased region" description="Polar residues" evidence="7">
    <location>
        <begin position="997"/>
        <end position="1007"/>
    </location>
</feature>
<evidence type="ECO:0000256" key="4">
    <source>
        <dbReference type="ARBA" id="ARBA00022840"/>
    </source>
</evidence>
<evidence type="ECO:0000313" key="11">
    <source>
        <dbReference type="EMBL" id="KAL1899459.1"/>
    </source>
</evidence>
<feature type="domain" description="ABC transporter" evidence="9">
    <location>
        <begin position="718"/>
        <end position="955"/>
    </location>
</feature>
<accession>A0ABR3ZH15</accession>
<dbReference type="InterPro" id="IPR017871">
    <property type="entry name" value="ABC_transporter-like_CS"/>
</dbReference>
<evidence type="ECO:0000256" key="3">
    <source>
        <dbReference type="ARBA" id="ARBA00022741"/>
    </source>
</evidence>
<dbReference type="InterPro" id="IPR036640">
    <property type="entry name" value="ABC1_TM_sf"/>
</dbReference>
<dbReference type="Gene3D" id="1.20.1560.10">
    <property type="entry name" value="ABC transporter type 1, transmembrane domain"/>
    <property type="match status" value="1"/>
</dbReference>
<gene>
    <name evidence="11" type="primary">hmt1</name>
    <name evidence="11" type="ORF">Sste5346_002856</name>
</gene>
<feature type="compositionally biased region" description="Polar residues" evidence="7">
    <location>
        <begin position="342"/>
        <end position="355"/>
    </location>
</feature>
<dbReference type="Gene3D" id="3.40.50.300">
    <property type="entry name" value="P-loop containing nucleotide triphosphate hydrolases"/>
    <property type="match status" value="1"/>
</dbReference>
<dbReference type="InterPro" id="IPR027417">
    <property type="entry name" value="P-loop_NTPase"/>
</dbReference>
<dbReference type="PROSITE" id="PS00211">
    <property type="entry name" value="ABC_TRANSPORTER_1"/>
    <property type="match status" value="1"/>
</dbReference>
<evidence type="ECO:0000256" key="1">
    <source>
        <dbReference type="ARBA" id="ARBA00004141"/>
    </source>
</evidence>
<evidence type="ECO:0000256" key="2">
    <source>
        <dbReference type="ARBA" id="ARBA00022692"/>
    </source>
</evidence>
<comment type="subcellular location">
    <subcellularLocation>
        <location evidence="1">Membrane</location>
        <topology evidence="1">Multi-pass membrane protein</topology>
    </subcellularLocation>
</comment>
<evidence type="ECO:0000256" key="6">
    <source>
        <dbReference type="ARBA" id="ARBA00023136"/>
    </source>
</evidence>
<name>A0ABR3ZH15_9PEZI</name>
<protein>
    <submittedName>
        <fullName evidence="11">ATP-binding cassette-type vacuolar membrane transporter Hmt1</fullName>
    </submittedName>
</protein>
<comment type="caution">
    <text evidence="11">The sequence shown here is derived from an EMBL/GenBank/DDBJ whole genome shotgun (WGS) entry which is preliminary data.</text>
</comment>
<dbReference type="SUPFAM" id="SSF52540">
    <property type="entry name" value="P-loop containing nucleoside triphosphate hydrolases"/>
    <property type="match status" value="1"/>
</dbReference>
<dbReference type="InterPro" id="IPR039421">
    <property type="entry name" value="Type_1_exporter"/>
</dbReference>
<dbReference type="InterPro" id="IPR003593">
    <property type="entry name" value="AAA+_ATPase"/>
</dbReference>
<feature type="transmembrane region" description="Helical" evidence="8">
    <location>
        <begin position="91"/>
        <end position="112"/>
    </location>
</feature>
<dbReference type="PANTHER" id="PTHR24221:SF651">
    <property type="entry name" value="HEAVY METAL TOLERANCE PROTEIN"/>
    <property type="match status" value="1"/>
</dbReference>
<dbReference type="PANTHER" id="PTHR24221">
    <property type="entry name" value="ATP-BINDING CASSETTE SUB-FAMILY B"/>
    <property type="match status" value="1"/>
</dbReference>
<feature type="transmembrane region" description="Helical" evidence="8">
    <location>
        <begin position="526"/>
        <end position="553"/>
    </location>
</feature>
<feature type="compositionally biased region" description="Polar residues" evidence="7">
    <location>
        <begin position="262"/>
        <end position="286"/>
    </location>
</feature>